<dbReference type="InterPro" id="IPR036881">
    <property type="entry name" value="Glyco_hydro_3_C_sf"/>
</dbReference>
<dbReference type="UniPathway" id="UPA00114"/>
<dbReference type="Pfam" id="PF01822">
    <property type="entry name" value="WSC"/>
    <property type="match status" value="1"/>
</dbReference>
<evidence type="ECO:0000256" key="4">
    <source>
        <dbReference type="ARBA" id="ARBA00022801"/>
    </source>
</evidence>
<keyword evidence="3" id="KW-0119">Carbohydrate metabolism</keyword>
<keyword evidence="11" id="KW-1185">Reference proteome</keyword>
<organism evidence="10 11">
    <name type="scientific">Sphaceloma murrayae</name>
    <dbReference type="NCBI Taxonomy" id="2082308"/>
    <lineage>
        <taxon>Eukaryota</taxon>
        <taxon>Fungi</taxon>
        <taxon>Dikarya</taxon>
        <taxon>Ascomycota</taxon>
        <taxon>Pezizomycotina</taxon>
        <taxon>Dothideomycetes</taxon>
        <taxon>Dothideomycetidae</taxon>
        <taxon>Myriangiales</taxon>
        <taxon>Elsinoaceae</taxon>
        <taxon>Sphaceloma</taxon>
    </lineage>
</organism>
<reference evidence="10 11" key="1">
    <citation type="submission" date="2017-06" db="EMBL/GenBank/DDBJ databases">
        <title>Draft genome sequence of a variant of Elsinoe murrayae.</title>
        <authorList>
            <person name="Cheng Q."/>
        </authorList>
    </citation>
    <scope>NUCLEOTIDE SEQUENCE [LARGE SCALE GENOMIC DNA]</scope>
    <source>
        <strain evidence="10 11">CQ-2017a</strain>
    </source>
</reference>
<feature type="domain" description="WSC" evidence="9">
    <location>
        <begin position="23"/>
        <end position="116"/>
    </location>
</feature>
<dbReference type="GO" id="GO:0009044">
    <property type="term" value="F:xylan 1,4-beta-xylosidase activity"/>
    <property type="evidence" value="ECO:0007669"/>
    <property type="project" value="UniProtKB-EC"/>
</dbReference>
<evidence type="ECO:0000256" key="6">
    <source>
        <dbReference type="ARBA" id="ARBA00024574"/>
    </source>
</evidence>
<dbReference type="GO" id="GO:0045493">
    <property type="term" value="P:xylan catabolic process"/>
    <property type="evidence" value="ECO:0007669"/>
    <property type="project" value="UniProtKB-UniPathway"/>
</dbReference>
<dbReference type="InterPro" id="IPR001764">
    <property type="entry name" value="Glyco_hydro_3_N"/>
</dbReference>
<dbReference type="OrthoDB" id="47059at2759"/>
<evidence type="ECO:0000313" key="11">
    <source>
        <dbReference type="Proteomes" id="UP000243797"/>
    </source>
</evidence>
<dbReference type="Gene3D" id="3.40.50.1700">
    <property type="entry name" value="Glycoside hydrolase family 3 C-terminal domain"/>
    <property type="match status" value="1"/>
</dbReference>
<dbReference type="PANTHER" id="PTHR42721:SF3">
    <property type="entry name" value="BETA-D-XYLOSIDASE 5-RELATED"/>
    <property type="match status" value="1"/>
</dbReference>
<evidence type="ECO:0000313" key="10">
    <source>
        <dbReference type="EMBL" id="PNS14667.1"/>
    </source>
</evidence>
<evidence type="ECO:0000256" key="3">
    <source>
        <dbReference type="ARBA" id="ARBA00022651"/>
    </source>
</evidence>
<dbReference type="InParanoid" id="A0A2K1QHN5"/>
<dbReference type="InterPro" id="IPR017853">
    <property type="entry name" value="GH"/>
</dbReference>
<feature type="signal peptide" evidence="8">
    <location>
        <begin position="1"/>
        <end position="17"/>
    </location>
</feature>
<comment type="catalytic activity">
    <reaction evidence="6">
        <text>Hydrolysis of (1-&gt;4)-beta-D-xylans, to remove successive D-xylose residues from the non-reducing termini.</text>
        <dbReference type="EC" id="3.2.1.37"/>
    </reaction>
</comment>
<dbReference type="AlphaFoldDB" id="A0A2K1QHN5"/>
<dbReference type="EC" id="3.2.1.37" evidence="7"/>
<keyword evidence="3" id="KW-0624">Polysaccharide degradation</keyword>
<dbReference type="Gene3D" id="3.20.20.300">
    <property type="entry name" value="Glycoside hydrolase, family 3, N-terminal domain"/>
    <property type="match status" value="1"/>
</dbReference>
<dbReference type="STRING" id="2082308.A0A2K1QHN5"/>
<accession>A0A2K1QHN5</accession>
<sequence length="533" mass="57608">MLYQHLALFLFGTTVAAQDYVAAYTSRGCYVDGQNRVLAGRRLNPLAQSSIQWCANACGLIGYQYAGAEYGNECYCGNAIASNAQSAPVGDCNYACPADSSQKCGGFYRISVVQISNARSSNGNSAFPLDCTVEPLKSTKACDTTKTPAQRAAGLVSQMTRQEKIDNLVNSANGALRLGVLPYEWWNEALHGVAGPPFAISGYFNAPGLDFSSATSFPMPINLGASFDDTMVSAIAKTIGREARAFANVGRTGFDFWTPNINPFRDPRWGRGQETPGEDPFHTQSYLSQVVSALEGTDPDNKQVLVACKHFAAYDLEDGRYGSNYNPTSQEMAEYYLPPFKTCVRDMAPTGVMCSYNAVNGVPACASEYLITDLLRNTYNFTQPHQHVVSDCEAVRWIYQGPEGHGFTRDAASAAAVAMNAGVDLECGTTYANLGDAITRGYTTEAKLDQALTRLYAGLFKVGFFGGQSPYNSLGAGDVNTQDARNLAYQAAPEGMTLLENDNNYLPLRKNTNLRVAIIGPYAKATTQLQGNY</sequence>
<comment type="pathway">
    <text evidence="1">Glycan degradation; xylan degradation.</text>
</comment>
<keyword evidence="3" id="KW-0858">Xylan degradation</keyword>
<dbReference type="SUPFAM" id="SSF51445">
    <property type="entry name" value="(Trans)glycosidases"/>
    <property type="match status" value="1"/>
</dbReference>
<gene>
    <name evidence="10" type="ORF">CAC42_1689</name>
</gene>
<proteinExistence type="inferred from homology"/>
<dbReference type="SMART" id="SM00321">
    <property type="entry name" value="WSC"/>
    <property type="match status" value="1"/>
</dbReference>
<name>A0A2K1QHN5_9PEZI</name>
<dbReference type="GO" id="GO:0031222">
    <property type="term" value="P:arabinan catabolic process"/>
    <property type="evidence" value="ECO:0007669"/>
    <property type="project" value="TreeGrafter"/>
</dbReference>
<dbReference type="Pfam" id="PF00933">
    <property type="entry name" value="Glyco_hydro_3"/>
    <property type="match status" value="1"/>
</dbReference>
<evidence type="ECO:0000259" key="9">
    <source>
        <dbReference type="PROSITE" id="PS51212"/>
    </source>
</evidence>
<keyword evidence="8" id="KW-0732">Signal</keyword>
<dbReference type="PROSITE" id="PS51212">
    <property type="entry name" value="WSC"/>
    <property type="match status" value="1"/>
</dbReference>
<dbReference type="PANTHER" id="PTHR42721">
    <property type="entry name" value="SUGAR HYDROLASE-RELATED"/>
    <property type="match status" value="1"/>
</dbReference>
<dbReference type="Proteomes" id="UP000243797">
    <property type="component" value="Unassembled WGS sequence"/>
</dbReference>
<keyword evidence="5" id="KW-0325">Glycoprotein</keyword>
<dbReference type="InterPro" id="IPR002889">
    <property type="entry name" value="WSC_carb-bd"/>
</dbReference>
<feature type="chain" id="PRO_5014352898" description="xylan 1,4-beta-xylosidase" evidence="8">
    <location>
        <begin position="18"/>
        <end position="533"/>
    </location>
</feature>
<protein>
    <recommendedName>
        <fullName evidence="7">xylan 1,4-beta-xylosidase</fullName>
        <ecNumber evidence="7">3.2.1.37</ecNumber>
    </recommendedName>
</protein>
<dbReference type="InterPro" id="IPR036962">
    <property type="entry name" value="Glyco_hydro_3_N_sf"/>
</dbReference>
<comment type="caution">
    <text evidence="10">The sequence shown here is derived from an EMBL/GenBank/DDBJ whole genome shotgun (WGS) entry which is preliminary data.</text>
</comment>
<evidence type="ECO:0000256" key="1">
    <source>
        <dbReference type="ARBA" id="ARBA00004851"/>
    </source>
</evidence>
<comment type="similarity">
    <text evidence="2">Belongs to the glycosyl hydrolase 3 family.</text>
</comment>
<dbReference type="GO" id="GO:0046556">
    <property type="term" value="F:alpha-L-arabinofuranosidase activity"/>
    <property type="evidence" value="ECO:0007669"/>
    <property type="project" value="TreeGrafter"/>
</dbReference>
<dbReference type="InterPro" id="IPR044993">
    <property type="entry name" value="BXL"/>
</dbReference>
<keyword evidence="4" id="KW-0378">Hydrolase</keyword>
<evidence type="ECO:0000256" key="5">
    <source>
        <dbReference type="ARBA" id="ARBA00023180"/>
    </source>
</evidence>
<dbReference type="EMBL" id="NKHZ01000082">
    <property type="protein sequence ID" value="PNS14667.1"/>
    <property type="molecule type" value="Genomic_DNA"/>
</dbReference>
<evidence type="ECO:0000256" key="8">
    <source>
        <dbReference type="SAM" id="SignalP"/>
    </source>
</evidence>
<evidence type="ECO:0000256" key="2">
    <source>
        <dbReference type="ARBA" id="ARBA00005336"/>
    </source>
</evidence>
<evidence type="ECO:0000256" key="7">
    <source>
        <dbReference type="ARBA" id="ARBA00026107"/>
    </source>
</evidence>